<dbReference type="Proteomes" id="UP000190285">
    <property type="component" value="Unassembled WGS sequence"/>
</dbReference>
<proteinExistence type="predicted"/>
<sequence length="57" mass="6254">MNPNRGFPVIIVALIITAKNKDSKTLPVKSDKTIAKISGRTDKHRASTSTVLGMRYL</sequence>
<dbReference type="AlphaFoldDB" id="A0A1T5KGD9"/>
<protein>
    <submittedName>
        <fullName evidence="1">Uncharacterized protein</fullName>
    </submittedName>
</protein>
<name>A0A1T5KGD9_9FIRM</name>
<organism evidence="1 2">
    <name type="scientific">Maledivibacter halophilus</name>
    <dbReference type="NCBI Taxonomy" id="36842"/>
    <lineage>
        <taxon>Bacteria</taxon>
        <taxon>Bacillati</taxon>
        <taxon>Bacillota</taxon>
        <taxon>Clostridia</taxon>
        <taxon>Peptostreptococcales</taxon>
        <taxon>Caminicellaceae</taxon>
        <taxon>Maledivibacter</taxon>
    </lineage>
</organism>
<dbReference type="EMBL" id="FUZT01000004">
    <property type="protein sequence ID" value="SKC62806.1"/>
    <property type="molecule type" value="Genomic_DNA"/>
</dbReference>
<gene>
    <name evidence="1" type="ORF">SAMN02194393_01785</name>
</gene>
<reference evidence="1 2" key="1">
    <citation type="submission" date="2017-02" db="EMBL/GenBank/DDBJ databases">
        <authorList>
            <person name="Peterson S.W."/>
        </authorList>
    </citation>
    <scope>NUCLEOTIDE SEQUENCE [LARGE SCALE GENOMIC DNA]</scope>
    <source>
        <strain evidence="1 2">M1</strain>
    </source>
</reference>
<evidence type="ECO:0000313" key="2">
    <source>
        <dbReference type="Proteomes" id="UP000190285"/>
    </source>
</evidence>
<accession>A0A1T5KGD9</accession>
<keyword evidence="2" id="KW-1185">Reference proteome</keyword>
<evidence type="ECO:0000313" key="1">
    <source>
        <dbReference type="EMBL" id="SKC62806.1"/>
    </source>
</evidence>